<name>A0A382YIZ2_9ZZZZ</name>
<accession>A0A382YIZ2</accession>
<feature type="transmembrane region" description="Helical" evidence="1">
    <location>
        <begin position="36"/>
        <end position="54"/>
    </location>
</feature>
<evidence type="ECO:0000256" key="1">
    <source>
        <dbReference type="SAM" id="Phobius"/>
    </source>
</evidence>
<organism evidence="2">
    <name type="scientific">marine metagenome</name>
    <dbReference type="NCBI Taxonomy" id="408172"/>
    <lineage>
        <taxon>unclassified sequences</taxon>
        <taxon>metagenomes</taxon>
        <taxon>ecological metagenomes</taxon>
    </lineage>
</organism>
<sequence>MDWIKRNKGYLAFGLWFLAIIIQVLADKIYSKDLEPLGILTFVVAAAVWTIEDFEKEQNNTPWKKYGVIISTALLVLITAYIYLT</sequence>
<reference evidence="2" key="1">
    <citation type="submission" date="2018-05" db="EMBL/GenBank/DDBJ databases">
        <authorList>
            <person name="Lanie J.A."/>
            <person name="Ng W.-L."/>
            <person name="Kazmierczak K.M."/>
            <person name="Andrzejewski T.M."/>
            <person name="Davidsen T.M."/>
            <person name="Wayne K.J."/>
            <person name="Tettelin H."/>
            <person name="Glass J.I."/>
            <person name="Rusch D."/>
            <person name="Podicherti R."/>
            <person name="Tsui H.-C.T."/>
            <person name="Winkler M.E."/>
        </authorList>
    </citation>
    <scope>NUCLEOTIDE SEQUENCE</scope>
</reference>
<gene>
    <name evidence="2" type="ORF">METZ01_LOCUS436106</name>
</gene>
<keyword evidence="1" id="KW-0812">Transmembrane</keyword>
<keyword evidence="1" id="KW-1133">Transmembrane helix</keyword>
<proteinExistence type="predicted"/>
<evidence type="ECO:0000313" key="2">
    <source>
        <dbReference type="EMBL" id="SVD83252.1"/>
    </source>
</evidence>
<feature type="transmembrane region" description="Helical" evidence="1">
    <location>
        <begin position="66"/>
        <end position="84"/>
    </location>
</feature>
<keyword evidence="1" id="KW-0472">Membrane</keyword>
<dbReference type="AlphaFoldDB" id="A0A382YIZ2"/>
<protein>
    <submittedName>
        <fullName evidence="2">Uncharacterized protein</fullName>
    </submittedName>
</protein>
<dbReference type="EMBL" id="UINC01176223">
    <property type="protein sequence ID" value="SVD83252.1"/>
    <property type="molecule type" value="Genomic_DNA"/>
</dbReference>